<dbReference type="InParanoid" id="A9V0U6"/>
<reference evidence="1 2" key="1">
    <citation type="journal article" date="2008" name="Nature">
        <title>The genome of the choanoflagellate Monosiga brevicollis and the origin of metazoans.</title>
        <authorList>
            <consortium name="JGI Sequencing"/>
            <person name="King N."/>
            <person name="Westbrook M.J."/>
            <person name="Young S.L."/>
            <person name="Kuo A."/>
            <person name="Abedin M."/>
            <person name="Chapman J."/>
            <person name="Fairclough S."/>
            <person name="Hellsten U."/>
            <person name="Isogai Y."/>
            <person name="Letunic I."/>
            <person name="Marr M."/>
            <person name="Pincus D."/>
            <person name="Putnam N."/>
            <person name="Rokas A."/>
            <person name="Wright K.J."/>
            <person name="Zuzow R."/>
            <person name="Dirks W."/>
            <person name="Good M."/>
            <person name="Goodstein D."/>
            <person name="Lemons D."/>
            <person name="Li W."/>
            <person name="Lyons J.B."/>
            <person name="Morris A."/>
            <person name="Nichols S."/>
            <person name="Richter D.J."/>
            <person name="Salamov A."/>
            <person name="Bork P."/>
            <person name="Lim W.A."/>
            <person name="Manning G."/>
            <person name="Miller W.T."/>
            <person name="McGinnis W."/>
            <person name="Shapiro H."/>
            <person name="Tjian R."/>
            <person name="Grigoriev I.V."/>
            <person name="Rokhsar D."/>
        </authorList>
    </citation>
    <scope>NUCLEOTIDE SEQUENCE [LARGE SCALE GENOMIC DNA]</scope>
    <source>
        <strain evidence="2">MX1 / ATCC 50154</strain>
    </source>
</reference>
<dbReference type="RefSeq" id="XP_001746428.1">
    <property type="nucleotide sequence ID" value="XM_001746376.1"/>
</dbReference>
<gene>
    <name evidence="1" type="ORF">MONBRDRAFT_25915</name>
</gene>
<dbReference type="Proteomes" id="UP000001357">
    <property type="component" value="Unassembled WGS sequence"/>
</dbReference>
<organism evidence="1 2">
    <name type="scientific">Monosiga brevicollis</name>
    <name type="common">Choanoflagellate</name>
    <dbReference type="NCBI Taxonomy" id="81824"/>
    <lineage>
        <taxon>Eukaryota</taxon>
        <taxon>Choanoflagellata</taxon>
        <taxon>Craspedida</taxon>
        <taxon>Salpingoecidae</taxon>
        <taxon>Monosiga</taxon>
    </lineage>
</organism>
<proteinExistence type="predicted"/>
<dbReference type="GeneID" id="5891610"/>
<evidence type="ECO:0000313" key="1">
    <source>
        <dbReference type="EMBL" id="EDQ88815.1"/>
    </source>
</evidence>
<keyword evidence="2" id="KW-1185">Reference proteome</keyword>
<evidence type="ECO:0000313" key="2">
    <source>
        <dbReference type="Proteomes" id="UP000001357"/>
    </source>
</evidence>
<dbReference type="EMBL" id="CH991553">
    <property type="protein sequence ID" value="EDQ88815.1"/>
    <property type="molecule type" value="Genomic_DNA"/>
</dbReference>
<accession>A9V0U6</accession>
<protein>
    <submittedName>
        <fullName evidence="1">Uncharacterized protein</fullName>
    </submittedName>
</protein>
<dbReference type="AlphaFoldDB" id="A9V0U6"/>
<sequence>MALLCRQPLLTFGARLASHLAACGVDHPIRTSLGLRAPKQVSSGLDGKGGFDMLLGGRGGFSIIRTLSVPHMSCIIQVNTPTLKNAVNSETDSVLESYGGDLIKQLCASASARRIPLAIMHHASVAEKVRTLMEKLVQSVDGGSMLNYQLVTSPEAALDWIAMSLPASKASLGSKMSSRSQKMYTSSTSIFARALSLFSSRSKHMSSSPTPRAELQH</sequence>
<dbReference type="KEGG" id="mbr:MONBRDRAFT_25915"/>
<name>A9V0U6_MONBE</name>